<dbReference type="InterPro" id="IPR007167">
    <property type="entry name" value="Fe-transptr_FeoA-like"/>
</dbReference>
<organism evidence="16 17">
    <name type="scientific">Blastopirellula retiformator</name>
    <dbReference type="NCBI Taxonomy" id="2527970"/>
    <lineage>
        <taxon>Bacteria</taxon>
        <taxon>Pseudomonadati</taxon>
        <taxon>Planctomycetota</taxon>
        <taxon>Planctomycetia</taxon>
        <taxon>Pirellulales</taxon>
        <taxon>Pirellulaceae</taxon>
        <taxon>Blastopirellula</taxon>
    </lineage>
</organism>
<dbReference type="InterPro" id="IPR001367">
    <property type="entry name" value="Fe_dep_repressor"/>
</dbReference>
<dbReference type="RefSeq" id="WP_146436594.1">
    <property type="nucleotide sequence ID" value="NZ_SJPF01000007.1"/>
</dbReference>
<keyword evidence="9" id="KW-0238">DNA-binding</keyword>
<evidence type="ECO:0000256" key="13">
    <source>
        <dbReference type="ARBA" id="ARBA00025185"/>
    </source>
</evidence>
<dbReference type="Proteomes" id="UP000318878">
    <property type="component" value="Unassembled WGS sequence"/>
</dbReference>
<dbReference type="GO" id="GO:0046983">
    <property type="term" value="F:protein dimerization activity"/>
    <property type="evidence" value="ECO:0007669"/>
    <property type="project" value="InterPro"/>
</dbReference>
<keyword evidence="6" id="KW-0678">Repressor</keyword>
<comment type="function">
    <text evidence="13">In the presence of manganese, represses expression of mntH and mntS. Up-regulates expression of mntP.</text>
</comment>
<feature type="domain" description="HTH dtxR-type" evidence="15">
    <location>
        <begin position="1"/>
        <end position="65"/>
    </location>
</feature>
<evidence type="ECO:0000313" key="16">
    <source>
        <dbReference type="EMBL" id="TWT29657.1"/>
    </source>
</evidence>
<comment type="subcellular location">
    <subcellularLocation>
        <location evidence="1">Cytoplasm</location>
    </subcellularLocation>
</comment>
<dbReference type="GO" id="GO:0005737">
    <property type="term" value="C:cytoplasm"/>
    <property type="evidence" value="ECO:0007669"/>
    <property type="project" value="UniProtKB-SubCell"/>
</dbReference>
<name>A0A5C5UVT1_9BACT</name>
<dbReference type="PANTHER" id="PTHR33238">
    <property type="entry name" value="IRON (METAL) DEPENDENT REPRESSOR, DTXR FAMILY"/>
    <property type="match status" value="1"/>
</dbReference>
<accession>A0A5C5UVT1</accession>
<dbReference type="InterPro" id="IPR022687">
    <property type="entry name" value="HTH_DTXR"/>
</dbReference>
<evidence type="ECO:0000256" key="4">
    <source>
        <dbReference type="ARBA" id="ARBA00022386"/>
    </source>
</evidence>
<dbReference type="InterPro" id="IPR036421">
    <property type="entry name" value="Fe_dep_repressor_sf"/>
</dbReference>
<dbReference type="InterPro" id="IPR036388">
    <property type="entry name" value="WH-like_DNA-bd_sf"/>
</dbReference>
<evidence type="ECO:0000256" key="11">
    <source>
        <dbReference type="ARBA" id="ARBA00023163"/>
    </source>
</evidence>
<evidence type="ECO:0000256" key="14">
    <source>
        <dbReference type="ARBA" id="ARBA00032593"/>
    </source>
</evidence>
<keyword evidence="5" id="KW-0963">Cytoplasm</keyword>
<protein>
    <recommendedName>
        <fullName evidence="4">Transcriptional regulator MntR</fullName>
    </recommendedName>
    <alternativeName>
        <fullName evidence="14">Manganese transport regulator</fullName>
    </alternativeName>
</protein>
<evidence type="ECO:0000256" key="10">
    <source>
        <dbReference type="ARBA" id="ARBA00023159"/>
    </source>
</evidence>
<dbReference type="InterPro" id="IPR022689">
    <property type="entry name" value="Iron_dep_repressor"/>
</dbReference>
<dbReference type="Pfam" id="PF04023">
    <property type="entry name" value="FeoA"/>
    <property type="match status" value="1"/>
</dbReference>
<evidence type="ECO:0000256" key="8">
    <source>
        <dbReference type="ARBA" id="ARBA00023015"/>
    </source>
</evidence>
<evidence type="ECO:0000313" key="17">
    <source>
        <dbReference type="Proteomes" id="UP000318878"/>
    </source>
</evidence>
<dbReference type="GO" id="GO:0003677">
    <property type="term" value="F:DNA binding"/>
    <property type="evidence" value="ECO:0007669"/>
    <property type="project" value="UniProtKB-KW"/>
</dbReference>
<reference evidence="16 17" key="1">
    <citation type="submission" date="2019-02" db="EMBL/GenBank/DDBJ databases">
        <title>Deep-cultivation of Planctomycetes and their phenomic and genomic characterization uncovers novel biology.</title>
        <authorList>
            <person name="Wiegand S."/>
            <person name="Jogler M."/>
            <person name="Boedeker C."/>
            <person name="Pinto D."/>
            <person name="Vollmers J."/>
            <person name="Rivas-Marin E."/>
            <person name="Kohn T."/>
            <person name="Peeters S.H."/>
            <person name="Heuer A."/>
            <person name="Rast P."/>
            <person name="Oberbeckmann S."/>
            <person name="Bunk B."/>
            <person name="Jeske O."/>
            <person name="Meyerdierks A."/>
            <person name="Storesund J.E."/>
            <person name="Kallscheuer N."/>
            <person name="Luecker S."/>
            <person name="Lage O.M."/>
            <person name="Pohl T."/>
            <person name="Merkel B.J."/>
            <person name="Hornburger P."/>
            <person name="Mueller R.-W."/>
            <person name="Bruemmer F."/>
            <person name="Labrenz M."/>
            <person name="Spormann A.M."/>
            <person name="Op Den Camp H."/>
            <person name="Overmann J."/>
            <person name="Amann R."/>
            <person name="Jetten M.S.M."/>
            <person name="Mascher T."/>
            <person name="Medema M.H."/>
            <person name="Devos D.P."/>
            <person name="Kaster A.-K."/>
            <person name="Ovreas L."/>
            <person name="Rohde M."/>
            <person name="Galperin M.Y."/>
            <person name="Jogler C."/>
        </authorList>
    </citation>
    <scope>NUCLEOTIDE SEQUENCE [LARGE SCALE GENOMIC DNA]</scope>
    <source>
        <strain evidence="16 17">Enr8</strain>
    </source>
</reference>
<dbReference type="SMART" id="SM00529">
    <property type="entry name" value="HTH_DTXR"/>
    <property type="match status" value="1"/>
</dbReference>
<dbReference type="Pfam" id="PF01325">
    <property type="entry name" value="Fe_dep_repress"/>
    <property type="match status" value="1"/>
</dbReference>
<dbReference type="PANTHER" id="PTHR33238:SF11">
    <property type="entry name" value="TRANSCRIPTIONAL REGULATOR MNTR"/>
    <property type="match status" value="1"/>
</dbReference>
<dbReference type="SUPFAM" id="SSF50037">
    <property type="entry name" value="C-terminal domain of transcriptional repressors"/>
    <property type="match status" value="1"/>
</dbReference>
<comment type="caution">
    <text evidence="16">The sequence shown here is derived from an EMBL/GenBank/DDBJ whole genome shotgun (WGS) entry which is preliminary data.</text>
</comment>
<dbReference type="GO" id="GO:0003700">
    <property type="term" value="F:DNA-binding transcription factor activity"/>
    <property type="evidence" value="ECO:0007669"/>
    <property type="project" value="InterPro"/>
</dbReference>
<dbReference type="PROSITE" id="PS50944">
    <property type="entry name" value="HTH_DTXR"/>
    <property type="match status" value="1"/>
</dbReference>
<gene>
    <name evidence="16" type="primary">ideR</name>
    <name evidence="16" type="ORF">Enr8_48450</name>
</gene>
<dbReference type="OrthoDB" id="9791355at2"/>
<evidence type="ECO:0000256" key="9">
    <source>
        <dbReference type="ARBA" id="ARBA00023125"/>
    </source>
</evidence>
<keyword evidence="8" id="KW-0805">Transcription regulation</keyword>
<sequence length="220" mass="24277">MQNLTIENYVKAIYQVCARDDKDAASTGELATALSVSPGTVTSMLKTLSEAGLAEYMKYEGVSLTPSGRTLALRVLRRHRLIEVFLVHTLDLTWDEVHEEAEHMEHAVSDLLIDRIDEYLGHPATDPHGDPIPRADGSMVSIDTKKLTKWDPAEPFRLNRVMDQSPDFLRYLTEESLAPGCEGKIVAYRAEAGVITIEVAGRRTTLGLDAAEKLLVSALS</sequence>
<dbReference type="SUPFAM" id="SSF47979">
    <property type="entry name" value="Iron-dependent repressor protein, dimerization domain"/>
    <property type="match status" value="1"/>
</dbReference>
<dbReference type="AlphaFoldDB" id="A0A5C5UVT1"/>
<dbReference type="EMBL" id="SJPF01000007">
    <property type="protein sequence ID" value="TWT29657.1"/>
    <property type="molecule type" value="Genomic_DNA"/>
</dbReference>
<dbReference type="InterPro" id="IPR038157">
    <property type="entry name" value="FeoA_core_dom"/>
</dbReference>
<evidence type="ECO:0000256" key="1">
    <source>
        <dbReference type="ARBA" id="ARBA00004496"/>
    </source>
</evidence>
<evidence type="ECO:0000256" key="7">
    <source>
        <dbReference type="ARBA" id="ARBA00023004"/>
    </source>
</evidence>
<keyword evidence="17" id="KW-1185">Reference proteome</keyword>
<proteinExistence type="inferred from homology"/>
<keyword evidence="10" id="KW-0010">Activator</keyword>
<dbReference type="Gene3D" id="1.10.10.10">
    <property type="entry name" value="Winged helix-like DNA-binding domain superfamily/Winged helix DNA-binding domain"/>
    <property type="match status" value="1"/>
</dbReference>
<dbReference type="SUPFAM" id="SSF46785">
    <property type="entry name" value="Winged helix' DNA-binding domain"/>
    <property type="match status" value="1"/>
</dbReference>
<evidence type="ECO:0000256" key="5">
    <source>
        <dbReference type="ARBA" id="ARBA00022490"/>
    </source>
</evidence>
<dbReference type="InterPro" id="IPR036390">
    <property type="entry name" value="WH_DNA-bd_sf"/>
</dbReference>
<evidence type="ECO:0000256" key="3">
    <source>
        <dbReference type="ARBA" id="ARBA00011738"/>
    </source>
</evidence>
<comment type="subunit">
    <text evidence="3">Homodimer.</text>
</comment>
<keyword evidence="7" id="KW-0408">Iron</keyword>
<dbReference type="Gene3D" id="1.10.60.10">
    <property type="entry name" value="Iron dependent repressor, metal binding and dimerisation domain"/>
    <property type="match status" value="1"/>
</dbReference>
<comment type="similarity">
    <text evidence="2">Belongs to the DtxR/MntR family.</text>
</comment>
<dbReference type="Gene3D" id="2.30.30.90">
    <property type="match status" value="1"/>
</dbReference>
<dbReference type="InterPro" id="IPR050536">
    <property type="entry name" value="DtxR_MntR_Metal-Reg"/>
</dbReference>
<dbReference type="FunFam" id="1.10.60.10:FF:000004">
    <property type="entry name" value="DtxR family transcriptional regulator"/>
    <property type="match status" value="1"/>
</dbReference>
<evidence type="ECO:0000256" key="6">
    <source>
        <dbReference type="ARBA" id="ARBA00022491"/>
    </source>
</evidence>
<keyword evidence="12" id="KW-0464">Manganese</keyword>
<evidence type="ECO:0000256" key="12">
    <source>
        <dbReference type="ARBA" id="ARBA00023211"/>
    </source>
</evidence>
<dbReference type="InterPro" id="IPR008988">
    <property type="entry name" value="Transcriptional_repressor_C"/>
</dbReference>
<dbReference type="Pfam" id="PF02742">
    <property type="entry name" value="Fe_dep_repr_C"/>
    <property type="match status" value="1"/>
</dbReference>
<keyword evidence="11" id="KW-0804">Transcription</keyword>
<dbReference type="GO" id="GO:0046914">
    <property type="term" value="F:transition metal ion binding"/>
    <property type="evidence" value="ECO:0007669"/>
    <property type="project" value="InterPro"/>
</dbReference>
<evidence type="ECO:0000259" key="15">
    <source>
        <dbReference type="PROSITE" id="PS50944"/>
    </source>
</evidence>
<evidence type="ECO:0000256" key="2">
    <source>
        <dbReference type="ARBA" id="ARBA00007871"/>
    </source>
</evidence>